<protein>
    <submittedName>
        <fullName evidence="1">Uncharacterized protein</fullName>
    </submittedName>
</protein>
<reference evidence="1 2" key="1">
    <citation type="submission" date="2020-03" db="EMBL/GenBank/DDBJ databases">
        <title>Bacterial samples isolated from urine from healthy bovine heifers (Gyr breed).</title>
        <authorList>
            <person name="Giannattasio-Ferraz S."/>
            <person name="Maskeri L."/>
            <person name="Penido A."/>
            <person name="Barbosa-Stancioli E.F."/>
            <person name="Putonti C."/>
        </authorList>
    </citation>
    <scope>NUCLEOTIDE SEQUENCE [LARGE SCALE GENOMIC DNA]</scope>
    <source>
        <strain evidence="1 2">UFMG-H7</strain>
    </source>
</reference>
<dbReference type="Proteomes" id="UP000521358">
    <property type="component" value="Unassembled WGS sequence"/>
</dbReference>
<sequence length="129" mass="15579">MKTQLLMMFPMSEVTSCLRYKEPKYFRIQFIGEKLTSTKWQKLLSHYHVPNLEIGIEIDEHSIHYMKVKRIRLEEREEGLWVGELLLFSRSENEKQHLFHLHRVSKNKKHNELVESLDVDSDLLKMKKI</sequence>
<proteinExistence type="predicted"/>
<comment type="caution">
    <text evidence="1">The sequence shown here is derived from an EMBL/GenBank/DDBJ whole genome shotgun (WGS) entry which is preliminary data.</text>
</comment>
<dbReference type="RefSeq" id="WP_167807670.1">
    <property type="nucleotide sequence ID" value="NZ_JAAVMB010000012.1"/>
</dbReference>
<dbReference type="AlphaFoldDB" id="A0A7X6I3H6"/>
<accession>A0A7X6I3H6</accession>
<evidence type="ECO:0000313" key="1">
    <source>
        <dbReference type="EMBL" id="NKC68481.1"/>
    </source>
</evidence>
<dbReference type="EMBL" id="JAAVMB010000012">
    <property type="protein sequence ID" value="NKC68481.1"/>
    <property type="molecule type" value="Genomic_DNA"/>
</dbReference>
<evidence type="ECO:0000313" key="2">
    <source>
        <dbReference type="Proteomes" id="UP000521358"/>
    </source>
</evidence>
<name>A0A7X6I3H6_9ENTE</name>
<gene>
    <name evidence="1" type="ORF">HED35_10310</name>
</gene>
<organism evidence="1 2">
    <name type="scientific">Vagococcus fluvialis</name>
    <dbReference type="NCBI Taxonomy" id="2738"/>
    <lineage>
        <taxon>Bacteria</taxon>
        <taxon>Bacillati</taxon>
        <taxon>Bacillota</taxon>
        <taxon>Bacilli</taxon>
        <taxon>Lactobacillales</taxon>
        <taxon>Enterococcaceae</taxon>
        <taxon>Vagococcus</taxon>
    </lineage>
</organism>